<feature type="chain" id="PRO_5046200148" description="Secreted protein" evidence="1">
    <location>
        <begin position="31"/>
        <end position="155"/>
    </location>
</feature>
<protein>
    <recommendedName>
        <fullName evidence="4">Secreted protein</fullName>
    </recommendedName>
</protein>
<accession>A0ABV2W7G2</accession>
<gene>
    <name evidence="2" type="ORF">ABZ508_12795</name>
</gene>
<dbReference type="EMBL" id="JBEXZR010000009">
    <property type="protein sequence ID" value="MEU0708225.1"/>
    <property type="molecule type" value="Genomic_DNA"/>
</dbReference>
<reference evidence="2 3" key="1">
    <citation type="submission" date="2024-06" db="EMBL/GenBank/DDBJ databases">
        <title>The Natural Products Discovery Center: Release of the First 8490 Sequenced Strains for Exploring Actinobacteria Biosynthetic Diversity.</title>
        <authorList>
            <person name="Kalkreuter E."/>
            <person name="Kautsar S.A."/>
            <person name="Yang D."/>
            <person name="Bader C.D."/>
            <person name="Teijaro C.N."/>
            <person name="Fluegel L."/>
            <person name="Davis C.M."/>
            <person name="Simpson J.R."/>
            <person name="Lauterbach L."/>
            <person name="Steele A.D."/>
            <person name="Gui C."/>
            <person name="Meng S."/>
            <person name="Li G."/>
            <person name="Viehrig K."/>
            <person name="Ye F."/>
            <person name="Su P."/>
            <person name="Kiefer A.F."/>
            <person name="Nichols A."/>
            <person name="Cepeda A.J."/>
            <person name="Yan W."/>
            <person name="Fan B."/>
            <person name="Jiang Y."/>
            <person name="Adhikari A."/>
            <person name="Zheng C.-J."/>
            <person name="Schuster L."/>
            <person name="Cowan T.M."/>
            <person name="Smanski M.J."/>
            <person name="Chevrette M.G."/>
            <person name="De Carvalho L.P.S."/>
            <person name="Shen B."/>
        </authorList>
    </citation>
    <scope>NUCLEOTIDE SEQUENCE [LARGE SCALE GENOMIC DNA]</scope>
    <source>
        <strain evidence="2 3">NPDC006337</strain>
    </source>
</reference>
<evidence type="ECO:0000313" key="2">
    <source>
        <dbReference type="EMBL" id="MEU0708225.1"/>
    </source>
</evidence>
<feature type="signal peptide" evidence="1">
    <location>
        <begin position="1"/>
        <end position="30"/>
    </location>
</feature>
<proteinExistence type="predicted"/>
<sequence length="155" mass="16387">MSIKTTLVQMLAPLAVMAALPATLAAPAYAAAESATTARPQVRAAAAEGSYNILISHRALFVADFCLLSTTSGNGRAACSGNKALGTDFRLGVVYKPGDRVWIDVNVVSGRDTKGIDLRGNRMCRVDSTAVNLNVHCWKNLAQYESGVPGERVYG</sequence>
<name>A0ABV2W7G2_9ACTN</name>
<dbReference type="Proteomes" id="UP001550378">
    <property type="component" value="Unassembled WGS sequence"/>
</dbReference>
<keyword evidence="1" id="KW-0732">Signal</keyword>
<evidence type="ECO:0000256" key="1">
    <source>
        <dbReference type="SAM" id="SignalP"/>
    </source>
</evidence>
<keyword evidence="3" id="KW-1185">Reference proteome</keyword>
<evidence type="ECO:0008006" key="4">
    <source>
        <dbReference type="Google" id="ProtNLM"/>
    </source>
</evidence>
<evidence type="ECO:0000313" key="3">
    <source>
        <dbReference type="Proteomes" id="UP001550378"/>
    </source>
</evidence>
<dbReference type="RefSeq" id="WP_359658137.1">
    <property type="nucleotide sequence ID" value="NZ_JBEXZO010000011.1"/>
</dbReference>
<organism evidence="2 3">
    <name type="scientific">Streptomyces lavendulocolor</name>
    <dbReference type="NCBI Taxonomy" id="67316"/>
    <lineage>
        <taxon>Bacteria</taxon>
        <taxon>Bacillati</taxon>
        <taxon>Actinomycetota</taxon>
        <taxon>Actinomycetes</taxon>
        <taxon>Kitasatosporales</taxon>
        <taxon>Streptomycetaceae</taxon>
        <taxon>Streptomyces</taxon>
    </lineage>
</organism>
<comment type="caution">
    <text evidence="2">The sequence shown here is derived from an EMBL/GenBank/DDBJ whole genome shotgun (WGS) entry which is preliminary data.</text>
</comment>